<sequence length="62" mass="6853">MKSISKGCASNNSQCPIGDIYDDNAFQYIARFPPAQPYKGKIAYQLPTGSFSLEENHPILSE</sequence>
<dbReference type="STRING" id="291112.PAU_00269"/>
<organism evidence="2">
    <name type="scientific">Photorhabdus asymbiotica subsp. asymbiotica (strain ATCC 43949 / 3105-77)</name>
    <name type="common">Xenorhabdus luminescens (strain 2)</name>
    <dbReference type="NCBI Taxonomy" id="553480"/>
    <lineage>
        <taxon>Bacteria</taxon>
        <taxon>Pseudomonadati</taxon>
        <taxon>Pseudomonadota</taxon>
        <taxon>Gammaproteobacteria</taxon>
        <taxon>Enterobacterales</taxon>
        <taxon>Morganellaceae</taxon>
        <taxon>Photorhabdus</taxon>
    </lineage>
</organism>
<protein>
    <submittedName>
        <fullName evidence="2">Uncharacterized protein</fullName>
    </submittedName>
</protein>
<reference evidence="2" key="3">
    <citation type="submission" date="2008-09" db="EMBL/GenBank/DDBJ databases">
        <authorList>
            <person name="Thomson N.R."/>
        </authorList>
    </citation>
    <scope>NUCLEOTIDE SEQUENCE</scope>
    <source>
        <strain evidence="2">ATCC 43949</strain>
    </source>
</reference>
<evidence type="ECO:0000313" key="2">
    <source>
        <dbReference type="EMBL" id="CAR67249.1"/>
    </source>
</evidence>
<reference evidence="1" key="2">
    <citation type="submission" date="2008-05" db="EMBL/GenBank/DDBJ databases">
        <authorList>
            <person name="Crossman L.C."/>
        </authorList>
    </citation>
    <scope>NUCLEOTIDE SEQUENCE</scope>
    <source>
        <strain evidence="1">ATCC43949</strain>
    </source>
</reference>
<evidence type="ECO:0000313" key="1">
    <source>
        <dbReference type="EMBL" id="CAQ82362.1"/>
    </source>
</evidence>
<accession>B6VM69</accession>
<dbReference type="Proteomes" id="UP000002747">
    <property type="component" value="Chromosome"/>
</dbReference>
<accession>C7BHJ4</accession>
<dbReference type="KEGG" id="pay:PAU_00269"/>
<reference evidence="1 3" key="4">
    <citation type="journal article" date="2009" name="BMC Genomics">
        <title>Comparative genomics of the emerging human pathogen Photorhabdus asymbiotica with the insect pathogen Photorhabdus luminescens.</title>
        <authorList>
            <person name="Wilkinson P."/>
            <person name="Waterfield N.R."/>
            <person name="Crossman L."/>
            <person name="Corton C."/>
            <person name="Sanchez-Contreras M."/>
            <person name="Vlisidou I."/>
            <person name="Barron A."/>
            <person name="Bignell A."/>
            <person name="Clark L."/>
            <person name="Ormond D."/>
            <person name="Mayho M."/>
            <person name="Bason N."/>
            <person name="Smith F."/>
            <person name="Simmonds M."/>
            <person name="Churcher C."/>
            <person name="Harris D."/>
            <person name="Thompson N.R."/>
            <person name="Quail M."/>
            <person name="Parkhill J."/>
            <person name="ffrench-Constant R.H."/>
        </authorList>
    </citation>
    <scope>NUCLEOTIDE SEQUENCE [LARGE SCALE GENOMIC DNA]</scope>
    <source>
        <strain evidence="3">ATCC 43949 / 3105-77</strain>
        <strain evidence="1">ATCC43949</strain>
    </source>
</reference>
<dbReference type="EMBL" id="FM162591">
    <property type="protein sequence ID" value="CAQ82362.1"/>
    <property type="molecule type" value="Genomic_DNA"/>
</dbReference>
<proteinExistence type="predicted"/>
<name>B6VM69_PHOAA</name>
<evidence type="ECO:0000313" key="3">
    <source>
        <dbReference type="Proteomes" id="UP000002747"/>
    </source>
</evidence>
<gene>
    <name evidence="1" type="ordered locus">PAU_00269</name>
    <name evidence="2" type="ORF">PA-RVA11-2304</name>
</gene>
<reference evidence="2" key="1">
    <citation type="journal article" date="2008" name="Proc. Natl. Acad. Sci. U.S.A.">
        <title>Rapid virulence annotation (RVA): identification of virulence factors using a bacterial genome library and multiple invertebrate hosts.</title>
        <authorList>
            <person name="Waterfield N.R."/>
            <person name="Sanchez-Contreras M."/>
            <person name="Eleftherianos I."/>
            <person name="Dowling A."/>
            <person name="Wilkinson P."/>
            <person name="Parkhill J."/>
            <person name="Thomson N."/>
            <person name="Reynolds S.E."/>
            <person name="Bode H.B."/>
            <person name="Dorus S."/>
            <person name="Ffrench-Constant R.H."/>
        </authorList>
    </citation>
    <scope>NUCLEOTIDE SEQUENCE</scope>
    <source>
        <strain evidence="2">ATCC 43949</strain>
    </source>
</reference>
<dbReference type="EMBL" id="FM211053">
    <property type="protein sequence ID" value="CAR67249.1"/>
    <property type="molecule type" value="Genomic_DNA"/>
</dbReference>
<dbReference type="AlphaFoldDB" id="B6VM69"/>